<dbReference type="InterPro" id="IPR050925">
    <property type="entry name" value="Rhomboid_protease_S54"/>
</dbReference>
<feature type="domain" description="Peptidase S54 rhomboid" evidence="8">
    <location>
        <begin position="75"/>
        <end position="207"/>
    </location>
</feature>
<organism evidence="9 10">
    <name type="scientific">Sinosporangium siamense</name>
    <dbReference type="NCBI Taxonomy" id="1367973"/>
    <lineage>
        <taxon>Bacteria</taxon>
        <taxon>Bacillati</taxon>
        <taxon>Actinomycetota</taxon>
        <taxon>Actinomycetes</taxon>
        <taxon>Streptosporangiales</taxon>
        <taxon>Streptosporangiaceae</taxon>
        <taxon>Sinosporangium</taxon>
    </lineage>
</organism>
<dbReference type="GO" id="GO:0016020">
    <property type="term" value="C:membrane"/>
    <property type="evidence" value="ECO:0007669"/>
    <property type="project" value="UniProtKB-SubCell"/>
</dbReference>
<evidence type="ECO:0000256" key="6">
    <source>
        <dbReference type="ARBA" id="ARBA00023136"/>
    </source>
</evidence>
<evidence type="ECO:0000256" key="7">
    <source>
        <dbReference type="SAM" id="Phobius"/>
    </source>
</evidence>
<dbReference type="GO" id="GO:0004252">
    <property type="term" value="F:serine-type endopeptidase activity"/>
    <property type="evidence" value="ECO:0007669"/>
    <property type="project" value="InterPro"/>
</dbReference>
<dbReference type="Pfam" id="PF01694">
    <property type="entry name" value="Rhomboid"/>
    <property type="match status" value="1"/>
</dbReference>
<keyword evidence="10" id="KW-1185">Reference proteome</keyword>
<proteinExistence type="inferred from homology"/>
<feature type="transmembrane region" description="Helical" evidence="7">
    <location>
        <begin position="216"/>
        <end position="239"/>
    </location>
</feature>
<dbReference type="PANTHER" id="PTHR43731:SF14">
    <property type="entry name" value="PRESENILIN-ASSOCIATED RHOMBOID-LIKE PROTEIN, MITOCHONDRIAL"/>
    <property type="match status" value="1"/>
</dbReference>
<evidence type="ECO:0000256" key="2">
    <source>
        <dbReference type="ARBA" id="ARBA00009045"/>
    </source>
</evidence>
<evidence type="ECO:0000259" key="8">
    <source>
        <dbReference type="Pfam" id="PF01694"/>
    </source>
</evidence>
<dbReference type="Proteomes" id="UP000606172">
    <property type="component" value="Unassembled WGS sequence"/>
</dbReference>
<feature type="transmembrane region" description="Helical" evidence="7">
    <location>
        <begin position="166"/>
        <end position="183"/>
    </location>
</feature>
<feature type="transmembrane region" description="Helical" evidence="7">
    <location>
        <begin position="37"/>
        <end position="57"/>
    </location>
</feature>
<dbReference type="InterPro" id="IPR022764">
    <property type="entry name" value="Peptidase_S54_rhomboid_dom"/>
</dbReference>
<keyword evidence="9" id="KW-0645">Protease</keyword>
<dbReference type="SUPFAM" id="SSF144091">
    <property type="entry name" value="Rhomboid-like"/>
    <property type="match status" value="1"/>
</dbReference>
<keyword evidence="6 7" id="KW-0472">Membrane</keyword>
<evidence type="ECO:0000256" key="1">
    <source>
        <dbReference type="ARBA" id="ARBA00004141"/>
    </source>
</evidence>
<dbReference type="EMBL" id="BOOW01000038">
    <property type="protein sequence ID" value="GII95859.1"/>
    <property type="molecule type" value="Genomic_DNA"/>
</dbReference>
<reference evidence="9" key="1">
    <citation type="submission" date="2021-01" db="EMBL/GenBank/DDBJ databases">
        <title>Whole genome shotgun sequence of Sinosporangium siamense NBRC 109515.</title>
        <authorList>
            <person name="Komaki H."/>
            <person name="Tamura T."/>
        </authorList>
    </citation>
    <scope>NUCLEOTIDE SEQUENCE</scope>
    <source>
        <strain evidence="9">NBRC 109515</strain>
    </source>
</reference>
<gene>
    <name evidence="9" type="ORF">Ssi02_60900</name>
</gene>
<feature type="transmembrane region" description="Helical" evidence="7">
    <location>
        <begin position="189"/>
        <end position="209"/>
    </location>
</feature>
<feature type="transmembrane region" description="Helical" evidence="7">
    <location>
        <begin position="140"/>
        <end position="159"/>
    </location>
</feature>
<accession>A0A919RPL8</accession>
<evidence type="ECO:0000256" key="3">
    <source>
        <dbReference type="ARBA" id="ARBA00022692"/>
    </source>
</evidence>
<protein>
    <submittedName>
        <fullName evidence="9">Rhomboid family intramembrane serine protease</fullName>
    </submittedName>
</protein>
<evidence type="ECO:0000313" key="9">
    <source>
        <dbReference type="EMBL" id="GII95859.1"/>
    </source>
</evidence>
<keyword evidence="5 7" id="KW-1133">Transmembrane helix</keyword>
<dbReference type="RefSeq" id="WP_307825824.1">
    <property type="nucleotide sequence ID" value="NZ_BOOW01000038.1"/>
</dbReference>
<feature type="transmembrane region" description="Helical" evidence="7">
    <location>
        <begin position="113"/>
        <end position="134"/>
    </location>
</feature>
<dbReference type="PANTHER" id="PTHR43731">
    <property type="entry name" value="RHOMBOID PROTEASE"/>
    <property type="match status" value="1"/>
</dbReference>
<keyword evidence="3 7" id="KW-0812">Transmembrane</keyword>
<dbReference type="GO" id="GO:0006508">
    <property type="term" value="P:proteolysis"/>
    <property type="evidence" value="ECO:0007669"/>
    <property type="project" value="UniProtKB-KW"/>
</dbReference>
<evidence type="ECO:0000256" key="5">
    <source>
        <dbReference type="ARBA" id="ARBA00022989"/>
    </source>
</evidence>
<evidence type="ECO:0000256" key="4">
    <source>
        <dbReference type="ARBA" id="ARBA00022801"/>
    </source>
</evidence>
<dbReference type="InterPro" id="IPR035952">
    <property type="entry name" value="Rhomboid-like_sf"/>
</dbReference>
<dbReference type="AlphaFoldDB" id="A0A919RPL8"/>
<evidence type="ECO:0000313" key="10">
    <source>
        <dbReference type="Proteomes" id="UP000606172"/>
    </source>
</evidence>
<sequence>MRDASVGHQCVECVQEGNRTVRQARTVFGGGVVAKPLVTWGILGLNLVAFAAQTLIGDRVVYDFGMNVAMVAGADQFYRMITSAFLHWGFLHIALNMWALFTLGPYLEQAFGHLRFAGLYLLSAFGGSVMSLWFDAANVLSAGASGAIFGLFGAFFIVSRRLNLDVRPILVLLVLNLVITFWPGANISWTAHIGGLITGGLVAVALAYAPKNTRAAVHAVALGGALVVLVGLVVVRTAMLTGPVL</sequence>
<keyword evidence="4" id="KW-0378">Hydrolase</keyword>
<dbReference type="Gene3D" id="1.20.1540.10">
    <property type="entry name" value="Rhomboid-like"/>
    <property type="match status" value="1"/>
</dbReference>
<feature type="transmembrane region" description="Helical" evidence="7">
    <location>
        <begin position="77"/>
        <end position="101"/>
    </location>
</feature>
<name>A0A919RPL8_9ACTN</name>
<comment type="similarity">
    <text evidence="2">Belongs to the peptidase S54 family.</text>
</comment>
<comment type="subcellular location">
    <subcellularLocation>
        <location evidence="1">Membrane</location>
        <topology evidence="1">Multi-pass membrane protein</topology>
    </subcellularLocation>
</comment>
<comment type="caution">
    <text evidence="9">The sequence shown here is derived from an EMBL/GenBank/DDBJ whole genome shotgun (WGS) entry which is preliminary data.</text>
</comment>